<dbReference type="EMBL" id="BLXT01002413">
    <property type="protein sequence ID" value="GFN94104.1"/>
    <property type="molecule type" value="Genomic_DNA"/>
</dbReference>
<dbReference type="AlphaFoldDB" id="A0AAV3ZHP2"/>
<keyword evidence="1" id="KW-1133">Transmembrane helix</keyword>
<feature type="transmembrane region" description="Helical" evidence="1">
    <location>
        <begin position="30"/>
        <end position="52"/>
    </location>
</feature>
<evidence type="ECO:0000313" key="3">
    <source>
        <dbReference type="Proteomes" id="UP000735302"/>
    </source>
</evidence>
<proteinExistence type="predicted"/>
<dbReference type="Proteomes" id="UP000735302">
    <property type="component" value="Unassembled WGS sequence"/>
</dbReference>
<keyword evidence="1" id="KW-0472">Membrane</keyword>
<evidence type="ECO:0000256" key="1">
    <source>
        <dbReference type="SAM" id="Phobius"/>
    </source>
</evidence>
<organism evidence="2 3">
    <name type="scientific">Plakobranchus ocellatus</name>
    <dbReference type="NCBI Taxonomy" id="259542"/>
    <lineage>
        <taxon>Eukaryota</taxon>
        <taxon>Metazoa</taxon>
        <taxon>Spiralia</taxon>
        <taxon>Lophotrochozoa</taxon>
        <taxon>Mollusca</taxon>
        <taxon>Gastropoda</taxon>
        <taxon>Heterobranchia</taxon>
        <taxon>Euthyneura</taxon>
        <taxon>Panpulmonata</taxon>
        <taxon>Sacoglossa</taxon>
        <taxon>Placobranchoidea</taxon>
        <taxon>Plakobranchidae</taxon>
        <taxon>Plakobranchus</taxon>
    </lineage>
</organism>
<protein>
    <submittedName>
        <fullName evidence="2">Uncharacterized protein</fullName>
    </submittedName>
</protein>
<gene>
    <name evidence="2" type="ORF">PoB_002061000</name>
</gene>
<evidence type="ECO:0000313" key="2">
    <source>
        <dbReference type="EMBL" id="GFN94104.1"/>
    </source>
</evidence>
<keyword evidence="1" id="KW-0812">Transmembrane</keyword>
<accession>A0AAV3ZHP2</accession>
<name>A0AAV3ZHP2_9GAST</name>
<reference evidence="2 3" key="1">
    <citation type="journal article" date="2021" name="Elife">
        <title>Chloroplast acquisition without the gene transfer in kleptoplastic sea slugs, Plakobranchus ocellatus.</title>
        <authorList>
            <person name="Maeda T."/>
            <person name="Takahashi S."/>
            <person name="Yoshida T."/>
            <person name="Shimamura S."/>
            <person name="Takaki Y."/>
            <person name="Nagai Y."/>
            <person name="Toyoda A."/>
            <person name="Suzuki Y."/>
            <person name="Arimoto A."/>
            <person name="Ishii H."/>
            <person name="Satoh N."/>
            <person name="Nishiyama T."/>
            <person name="Hasebe M."/>
            <person name="Maruyama T."/>
            <person name="Minagawa J."/>
            <person name="Obokata J."/>
            <person name="Shigenobu S."/>
        </authorList>
    </citation>
    <scope>NUCLEOTIDE SEQUENCE [LARGE SCALE GENOMIC DNA]</scope>
</reference>
<comment type="caution">
    <text evidence="2">The sequence shown here is derived from an EMBL/GenBank/DDBJ whole genome shotgun (WGS) entry which is preliminary data.</text>
</comment>
<keyword evidence="3" id="KW-1185">Reference proteome</keyword>
<sequence>MLRLTILYRIFHYCFHLHSTSHYPLHPSFAILYLYVSLSSTASFTIVFIYILRLTILYIHLSLSSTSTSTILYRIFHYCFHLHSTSHYPLHPSFAILSIYVSPSSNSSPAVFH</sequence>